<evidence type="ECO:0000313" key="2">
    <source>
        <dbReference type="Proteomes" id="UP000798662"/>
    </source>
</evidence>
<protein>
    <submittedName>
        <fullName evidence="1">Uncharacterized protein</fullName>
    </submittedName>
</protein>
<gene>
    <name evidence="1" type="ORF">I4F81_005077</name>
</gene>
<organism evidence="1 2">
    <name type="scientific">Pyropia yezoensis</name>
    <name type="common">Susabi-nori</name>
    <name type="synonym">Porphyra yezoensis</name>
    <dbReference type="NCBI Taxonomy" id="2788"/>
    <lineage>
        <taxon>Eukaryota</taxon>
        <taxon>Rhodophyta</taxon>
        <taxon>Bangiophyceae</taxon>
        <taxon>Bangiales</taxon>
        <taxon>Bangiaceae</taxon>
        <taxon>Pyropia</taxon>
    </lineage>
</organism>
<dbReference type="Proteomes" id="UP000798662">
    <property type="component" value="Chromosome 1"/>
</dbReference>
<comment type="caution">
    <text evidence="1">The sequence shown here is derived from an EMBL/GenBank/DDBJ whole genome shotgun (WGS) entry which is preliminary data.</text>
</comment>
<dbReference type="EMBL" id="CM020618">
    <property type="protein sequence ID" value="KAK1862509.1"/>
    <property type="molecule type" value="Genomic_DNA"/>
</dbReference>
<proteinExistence type="predicted"/>
<sequence>MSDVPADLCLSSTVGTYLFPSSGVHGGDPSSGNATRDACTVVADAGAGTFTLDLDGIADDAAVGHPSTESDTSCGDPADAEARVHAATDAAMRADHAQASNAALLNGQSCTEQEAVHVSDAEAAAASRPETIAAEVRAYYESRNDWPHSISMLSLWKTRRDGHFNSFRLRELQRFTLASCGGSGLTLEDQARLYRLLDIWDGTMPGMPIDEGREQGLRDAFTTCNSFKMAVRNDIDNAVTDAGW</sequence>
<name>A0ACC3BXS8_PYRYE</name>
<keyword evidence="2" id="KW-1185">Reference proteome</keyword>
<accession>A0ACC3BXS8</accession>
<evidence type="ECO:0000313" key="1">
    <source>
        <dbReference type="EMBL" id="KAK1862509.1"/>
    </source>
</evidence>
<reference evidence="1" key="1">
    <citation type="submission" date="2019-11" db="EMBL/GenBank/DDBJ databases">
        <title>Nori genome reveals adaptations in red seaweeds to the harsh intertidal environment.</title>
        <authorList>
            <person name="Wang D."/>
            <person name="Mao Y."/>
        </authorList>
    </citation>
    <scope>NUCLEOTIDE SEQUENCE</scope>
    <source>
        <tissue evidence="1">Gametophyte</tissue>
    </source>
</reference>